<keyword evidence="1" id="KW-0677">Repeat</keyword>
<dbReference type="FunFam" id="1.25.40.10:FF:000144">
    <property type="entry name" value="Pentatricopeptide repeat-containing protein, mitochondrial"/>
    <property type="match status" value="1"/>
</dbReference>
<feature type="repeat" description="PPR" evidence="2">
    <location>
        <begin position="615"/>
        <end position="649"/>
    </location>
</feature>
<dbReference type="GO" id="GO:0003723">
    <property type="term" value="F:RNA binding"/>
    <property type="evidence" value="ECO:0007669"/>
    <property type="project" value="InterPro"/>
</dbReference>
<dbReference type="PANTHER" id="PTHR24015">
    <property type="entry name" value="OS07G0578800 PROTEIN-RELATED"/>
    <property type="match status" value="1"/>
</dbReference>
<dbReference type="InterPro" id="IPR046960">
    <property type="entry name" value="PPR_At4g14850-like_plant"/>
</dbReference>
<reference evidence="3" key="1">
    <citation type="submission" date="2021-01" db="EMBL/GenBank/DDBJ databases">
        <title>Adiantum capillus-veneris genome.</title>
        <authorList>
            <person name="Fang Y."/>
            <person name="Liao Q."/>
        </authorList>
    </citation>
    <scope>NUCLEOTIDE SEQUENCE</scope>
    <source>
        <strain evidence="3">H3</strain>
        <tissue evidence="3">Leaf</tissue>
    </source>
</reference>
<dbReference type="GO" id="GO:0009451">
    <property type="term" value="P:RNA modification"/>
    <property type="evidence" value="ECO:0007669"/>
    <property type="project" value="InterPro"/>
</dbReference>
<dbReference type="InterPro" id="IPR011990">
    <property type="entry name" value="TPR-like_helical_dom_sf"/>
</dbReference>
<evidence type="ECO:0000256" key="1">
    <source>
        <dbReference type="ARBA" id="ARBA00022737"/>
    </source>
</evidence>
<dbReference type="Pfam" id="PF13041">
    <property type="entry name" value="PPR_2"/>
    <property type="match status" value="5"/>
</dbReference>
<dbReference type="SUPFAM" id="SSF48452">
    <property type="entry name" value="TPR-like"/>
    <property type="match status" value="1"/>
</dbReference>
<feature type="non-terminal residue" evidence="3">
    <location>
        <position position="784"/>
    </location>
</feature>
<dbReference type="OrthoDB" id="185373at2759"/>
<protein>
    <recommendedName>
        <fullName evidence="5">Pentatricopeptide repeat-containing protein</fullName>
    </recommendedName>
</protein>
<dbReference type="Gene3D" id="1.25.40.10">
    <property type="entry name" value="Tetratricopeptide repeat domain"/>
    <property type="match status" value="6"/>
</dbReference>
<comment type="caution">
    <text evidence="3">The sequence shown here is derived from an EMBL/GenBank/DDBJ whole genome shotgun (WGS) entry which is preliminary data.</text>
</comment>
<dbReference type="InterPro" id="IPR002885">
    <property type="entry name" value="PPR_rpt"/>
</dbReference>
<organism evidence="3 4">
    <name type="scientific">Adiantum capillus-veneris</name>
    <name type="common">Maidenhair fern</name>
    <dbReference type="NCBI Taxonomy" id="13818"/>
    <lineage>
        <taxon>Eukaryota</taxon>
        <taxon>Viridiplantae</taxon>
        <taxon>Streptophyta</taxon>
        <taxon>Embryophyta</taxon>
        <taxon>Tracheophyta</taxon>
        <taxon>Polypodiopsida</taxon>
        <taxon>Polypodiidae</taxon>
        <taxon>Polypodiales</taxon>
        <taxon>Pteridineae</taxon>
        <taxon>Pteridaceae</taxon>
        <taxon>Vittarioideae</taxon>
        <taxon>Adiantum</taxon>
    </lineage>
</organism>
<accession>A0A9D4ZI78</accession>
<dbReference type="GO" id="GO:0048731">
    <property type="term" value="P:system development"/>
    <property type="evidence" value="ECO:0007669"/>
    <property type="project" value="UniProtKB-ARBA"/>
</dbReference>
<feature type="repeat" description="PPR" evidence="2">
    <location>
        <begin position="309"/>
        <end position="343"/>
    </location>
</feature>
<dbReference type="FunFam" id="1.25.40.10:FF:000158">
    <property type="entry name" value="pentatricopeptide repeat-containing protein At2g33680"/>
    <property type="match status" value="1"/>
</dbReference>
<name>A0A9D4ZI78_ADICA</name>
<dbReference type="Pfam" id="PF01535">
    <property type="entry name" value="PPR"/>
    <property type="match status" value="1"/>
</dbReference>
<dbReference type="PROSITE" id="PS51375">
    <property type="entry name" value="PPR"/>
    <property type="match status" value="5"/>
</dbReference>
<dbReference type="PANTHER" id="PTHR24015:SF548">
    <property type="entry name" value="OS08G0340900 PROTEIN"/>
    <property type="match status" value="1"/>
</dbReference>
<dbReference type="Proteomes" id="UP000886520">
    <property type="component" value="Chromosome 11"/>
</dbReference>
<feature type="repeat" description="PPR" evidence="2">
    <location>
        <begin position="513"/>
        <end position="547"/>
    </location>
</feature>
<evidence type="ECO:0000256" key="2">
    <source>
        <dbReference type="PROSITE-ProRule" id="PRU00708"/>
    </source>
</evidence>
<gene>
    <name evidence="3" type="ORF">GOP47_0011988</name>
</gene>
<dbReference type="AlphaFoldDB" id="A0A9D4ZI78"/>
<evidence type="ECO:0008006" key="5">
    <source>
        <dbReference type="Google" id="ProtNLM"/>
    </source>
</evidence>
<dbReference type="FunFam" id="1.25.40.10:FF:000344">
    <property type="entry name" value="Pentatricopeptide repeat-containing protein"/>
    <property type="match status" value="1"/>
</dbReference>
<keyword evidence="4" id="KW-1185">Reference proteome</keyword>
<sequence length="784" mass="86546">TELAPLDYTLKVLSYDGNLTTCLCTMCLELIVQPVKVCSFTDCQTTAHREELAAFTSTPFTPRIWSFVGTLDCSSHQQVGNGYTKFQEELRKRDMLPTKGGDGDLGETQEWIQAMQADNEQKELPASKLQNLDYGIDTRRAATLVASLKACAKRKDLDKGSKLHADIVKMRLHEKNHYISSALISMYAKCGALEKAQEVFDELPDRNVVSWNALIAGYVQHGQGGRAMKCFEQMNRGACSPDRVTLSCILRACGSLGALDKGQEIHTQIASEHLFEKDVLVSTALVDMYAKCGSLGKAQEVFNELPVRNVVSWTALIAGYAQHKHGKEALYYFEQMQHAGVPPNAVTFACVLKACGSVGALQKGEEIHGQIVKNLLLDKHVVVANAVIDMYAKCGALEKARDVFDKLIVRDIISWNALITGYTQQGHGEEALKCFDQMLSDGFSPDATTYAGILKACGSIGALDKGQEIHGHLMRQCLLEKNAVVANALVDMYAKCGALEKAEEFIHEVQTRDIVAWTALIAGYVQHGRSDEALNCYEQLQLKGLFPDAITFACILKACGNTGFVFKGQEIHADVVRRGSLESVMAISTALVDMYANFGLLMEAQESFNALSTRDVASWSALMVGYSQLGKAEVVFHLLEEMIEEGAKPDLITCTIILNTCSHEGCLEKGQMYFEILSTRYGIFPHPDHYTCMIDLFGRAGHLHEAVTVIEKMSLSVNLAMWISLLGGCKKWGNIKLGSWVFEHAKRLDGVDHEAYVCLSNIYAEAAKYPDARRSKMMRVRMQG</sequence>
<dbReference type="NCBIfam" id="TIGR00756">
    <property type="entry name" value="PPR"/>
    <property type="match status" value="6"/>
</dbReference>
<proteinExistence type="predicted"/>
<evidence type="ECO:0000313" key="3">
    <source>
        <dbReference type="EMBL" id="KAI5073975.1"/>
    </source>
</evidence>
<dbReference type="FunFam" id="1.25.40.10:FF:000031">
    <property type="entry name" value="Pentatricopeptide repeat-containing protein mitochondrial"/>
    <property type="match status" value="2"/>
</dbReference>
<feature type="repeat" description="PPR" evidence="2">
    <location>
        <begin position="207"/>
        <end position="241"/>
    </location>
</feature>
<feature type="repeat" description="PPR" evidence="2">
    <location>
        <begin position="411"/>
        <end position="445"/>
    </location>
</feature>
<dbReference type="EMBL" id="JABFUD020000011">
    <property type="protein sequence ID" value="KAI5073975.1"/>
    <property type="molecule type" value="Genomic_DNA"/>
</dbReference>
<evidence type="ECO:0000313" key="4">
    <source>
        <dbReference type="Proteomes" id="UP000886520"/>
    </source>
</evidence>